<dbReference type="GO" id="GO:0006203">
    <property type="term" value="P:dGTP catabolic process"/>
    <property type="evidence" value="ECO:0007669"/>
    <property type="project" value="TreeGrafter"/>
</dbReference>
<dbReference type="InterPro" id="IPR048015">
    <property type="entry name" value="NTP-PPase_MazG-like_N"/>
</dbReference>
<dbReference type="InterPro" id="IPR035996">
    <property type="entry name" value="4pyrrol_Methylase_sf"/>
</dbReference>
<dbReference type="HOGENOM" id="CLU_038356_1_0_9"/>
<dbReference type="NCBIfam" id="TIGR00444">
    <property type="entry name" value="mazG"/>
    <property type="match status" value="1"/>
</dbReference>
<feature type="domain" description="NTP pyrophosphohydrolase MazG-like" evidence="2">
    <location>
        <begin position="269"/>
        <end position="342"/>
    </location>
</feature>
<dbReference type="InterPro" id="IPR000878">
    <property type="entry name" value="4pyrrol_Mease"/>
</dbReference>
<keyword evidence="4" id="KW-1185">Reference proteome</keyword>
<dbReference type="Gene3D" id="3.40.1010.10">
    <property type="entry name" value="Cobalt-precorrin-4 Transmethylase, Domain 1"/>
    <property type="match status" value="1"/>
</dbReference>
<evidence type="ECO:0000259" key="2">
    <source>
        <dbReference type="Pfam" id="PF03819"/>
    </source>
</evidence>
<dbReference type="STRING" id="349161.Dred_0114"/>
<dbReference type="GO" id="GO:0047429">
    <property type="term" value="F:nucleoside triphosphate diphosphatase activity"/>
    <property type="evidence" value="ECO:0007669"/>
    <property type="project" value="InterPro"/>
</dbReference>
<dbReference type="CDD" id="cd11529">
    <property type="entry name" value="NTP-PPase_MazG_Cterm"/>
    <property type="match status" value="1"/>
</dbReference>
<dbReference type="CDD" id="cd11528">
    <property type="entry name" value="NTP-PPase_MazG_Nterm"/>
    <property type="match status" value="1"/>
</dbReference>
<evidence type="ECO:0000259" key="1">
    <source>
        <dbReference type="Pfam" id="PF00590"/>
    </source>
</evidence>
<gene>
    <name evidence="3" type="ordered locus">Dred_0114</name>
</gene>
<dbReference type="InterPro" id="IPR035013">
    <property type="entry name" value="YabN_N"/>
</dbReference>
<dbReference type="InterPro" id="IPR011551">
    <property type="entry name" value="NTP_PyrPHydrolase_MazG"/>
</dbReference>
<dbReference type="Proteomes" id="UP000001556">
    <property type="component" value="Chromosome"/>
</dbReference>
<dbReference type="Pfam" id="PF00590">
    <property type="entry name" value="TP_methylase"/>
    <property type="match status" value="1"/>
</dbReference>
<dbReference type="NCBIfam" id="NF007113">
    <property type="entry name" value="PRK09562.1"/>
    <property type="match status" value="1"/>
</dbReference>
<dbReference type="EMBL" id="CP000612">
    <property type="protein sequence ID" value="ABO48664.1"/>
    <property type="molecule type" value="Genomic_DNA"/>
</dbReference>
<dbReference type="PANTHER" id="PTHR30522">
    <property type="entry name" value="NUCLEOSIDE TRIPHOSPHATE PYROPHOSPHOHYDROLASE"/>
    <property type="match status" value="1"/>
</dbReference>
<dbReference type="PIRSF" id="PIRSF002845">
    <property type="entry name" value="Ttrprl_mtas_MazG"/>
    <property type="match status" value="1"/>
</dbReference>
<reference evidence="3 4" key="1">
    <citation type="submission" date="2007-03" db="EMBL/GenBank/DDBJ databases">
        <title>Complete sequence of Desulfotomaculum reducens MI-1.</title>
        <authorList>
            <consortium name="US DOE Joint Genome Institute"/>
            <person name="Copeland A."/>
            <person name="Lucas S."/>
            <person name="Lapidus A."/>
            <person name="Barry K."/>
            <person name="Detter J.C."/>
            <person name="Glavina del Rio T."/>
            <person name="Hammon N."/>
            <person name="Israni S."/>
            <person name="Dalin E."/>
            <person name="Tice H."/>
            <person name="Pitluck S."/>
            <person name="Sims D."/>
            <person name="Brettin T."/>
            <person name="Bruce D."/>
            <person name="Han C."/>
            <person name="Tapia R."/>
            <person name="Schmutz J."/>
            <person name="Larimer F."/>
            <person name="Land M."/>
            <person name="Hauser L."/>
            <person name="Kyrpides N."/>
            <person name="Kim E."/>
            <person name="Tebo B.M."/>
            <person name="Richardson P."/>
        </authorList>
    </citation>
    <scope>NUCLEOTIDE SEQUENCE [LARGE SCALE GENOMIC DNA]</scope>
    <source>
        <strain evidence="3 4">MI-1</strain>
    </source>
</reference>
<dbReference type="SUPFAM" id="SSF101386">
    <property type="entry name" value="all-alpha NTP pyrophosphatases"/>
    <property type="match status" value="2"/>
</dbReference>
<dbReference type="CDD" id="cd11723">
    <property type="entry name" value="YabN_N_like"/>
    <property type="match status" value="1"/>
</dbReference>
<organism evidence="3 4">
    <name type="scientific">Desulforamulus reducens (strain ATCC BAA-1160 / DSM 100696 / MI-1)</name>
    <name type="common">Desulfotomaculum reducens</name>
    <dbReference type="NCBI Taxonomy" id="349161"/>
    <lineage>
        <taxon>Bacteria</taxon>
        <taxon>Bacillati</taxon>
        <taxon>Bacillota</taxon>
        <taxon>Clostridia</taxon>
        <taxon>Eubacteriales</taxon>
        <taxon>Peptococcaceae</taxon>
        <taxon>Desulforamulus</taxon>
    </lineage>
</organism>
<dbReference type="GO" id="GO:0046076">
    <property type="term" value="P:dTTP catabolic process"/>
    <property type="evidence" value="ECO:0007669"/>
    <property type="project" value="TreeGrafter"/>
</dbReference>
<dbReference type="GO" id="GO:0046081">
    <property type="term" value="P:dUTP catabolic process"/>
    <property type="evidence" value="ECO:0007669"/>
    <property type="project" value="TreeGrafter"/>
</dbReference>
<dbReference type="GO" id="GO:0046047">
    <property type="term" value="P:TTP catabolic process"/>
    <property type="evidence" value="ECO:0007669"/>
    <property type="project" value="TreeGrafter"/>
</dbReference>
<dbReference type="SUPFAM" id="SSF53790">
    <property type="entry name" value="Tetrapyrrole methylase"/>
    <property type="match status" value="1"/>
</dbReference>
<dbReference type="RefSeq" id="WP_011876508.1">
    <property type="nucleotide sequence ID" value="NC_009253.1"/>
</dbReference>
<accession>A4J0R1</accession>
<evidence type="ECO:0000313" key="3">
    <source>
        <dbReference type="EMBL" id="ABO48664.1"/>
    </source>
</evidence>
<feature type="domain" description="Tetrapyrrole methylase" evidence="1">
    <location>
        <begin position="5"/>
        <end position="207"/>
    </location>
</feature>
<dbReference type="InterPro" id="IPR048011">
    <property type="entry name" value="NTP-PPase_MazG-like_C"/>
</dbReference>
<dbReference type="KEGG" id="drm:Dred_0114"/>
<dbReference type="GO" id="GO:0046052">
    <property type="term" value="P:UTP catabolic process"/>
    <property type="evidence" value="ECO:0007669"/>
    <property type="project" value="TreeGrafter"/>
</dbReference>
<dbReference type="InterPro" id="IPR004518">
    <property type="entry name" value="MazG-like_dom"/>
</dbReference>
<dbReference type="Gene3D" id="1.10.287.1080">
    <property type="entry name" value="MazG-like"/>
    <property type="match status" value="2"/>
</dbReference>
<dbReference type="Pfam" id="PF03819">
    <property type="entry name" value="MazG"/>
    <property type="match status" value="2"/>
</dbReference>
<dbReference type="eggNOG" id="COG3956">
    <property type="taxonomic scope" value="Bacteria"/>
</dbReference>
<dbReference type="InterPro" id="IPR024180">
    <property type="entry name" value="Tetrapyrrole_Mease/MazG_pred"/>
</dbReference>
<protein>
    <submittedName>
        <fullName evidence="3">MazG family protein</fullName>
    </submittedName>
</protein>
<sequence>MDKLITVVGLGPGDPGMLPLQVWELLNGGLPVYLRTEVHPTVDWLKQKGVKFSSMDHHYDHATTFEEVYSNIAQEILEVAEQTPVVYGVPGHPMVAEDSVRRVLELAAARGIPTRVIPAMSFIDALSATLGIDPCKGLHIVDALRLDVQQPDPLVGTIVTQIYDRMTAGETKLSIMDHYPDEHMITVVRAAGVPKEERVQRIPLYELDRLDWIDHLTSLYIEPLTKGSEHQKFNQPEIQNTEGSFPLDPLIEVMVTLREENGCPWDREQTHKSLKPYLIEETYEVLEALEQGQMYKICEELGDLLLQIVFHAQIASENKQFNMNDVVQSITEKMIRRHPHVFGSTRVEDSQEVLVNWDKIKTQEQGAQANEQPYLSGVPRALPALLRAQKVQSKAARIGFDWPDYTGAVDKVKEELQEVLQEIGTGCTEALSEEVGDLLFAVVNLARLLKIEAEDALSLTTNKFIQRFYYIEQKASDAGKKLTELTLEQMDLWWEEAKILKKQEK</sequence>
<dbReference type="PANTHER" id="PTHR30522:SF0">
    <property type="entry name" value="NUCLEOSIDE TRIPHOSPHATE PYROPHOSPHOHYDROLASE"/>
    <property type="match status" value="1"/>
</dbReference>
<dbReference type="AlphaFoldDB" id="A4J0R1"/>
<name>A4J0R1_DESRM</name>
<dbReference type="InterPro" id="IPR014777">
    <property type="entry name" value="4pyrrole_Mease_sub1"/>
</dbReference>
<evidence type="ECO:0000313" key="4">
    <source>
        <dbReference type="Proteomes" id="UP000001556"/>
    </source>
</evidence>
<dbReference type="OrthoDB" id="9808939at2"/>
<dbReference type="GO" id="GO:0008168">
    <property type="term" value="F:methyltransferase activity"/>
    <property type="evidence" value="ECO:0007669"/>
    <property type="project" value="InterPro"/>
</dbReference>
<feature type="domain" description="NTP pyrophosphohydrolase MazG-like" evidence="2">
    <location>
        <begin position="411"/>
        <end position="467"/>
    </location>
</feature>
<dbReference type="FunFam" id="1.10.287.1080:FF:000001">
    <property type="entry name" value="Nucleoside triphosphate pyrophosphohydrolase"/>
    <property type="match status" value="1"/>
</dbReference>
<dbReference type="GO" id="GO:0046061">
    <property type="term" value="P:dATP catabolic process"/>
    <property type="evidence" value="ECO:0007669"/>
    <property type="project" value="TreeGrafter"/>
</dbReference>
<dbReference type="FunFam" id="1.10.287.1080:FF:000003">
    <property type="entry name" value="Nucleoside triphosphate pyrophosphohydrolase"/>
    <property type="match status" value="1"/>
</dbReference>
<dbReference type="GO" id="GO:0006950">
    <property type="term" value="P:response to stress"/>
    <property type="evidence" value="ECO:0007669"/>
    <property type="project" value="UniProtKB-ARBA"/>
</dbReference>
<proteinExistence type="predicted"/>